<dbReference type="RefSeq" id="WP_194555999.1">
    <property type="nucleotide sequence ID" value="NZ_JADKMY010000001.1"/>
</dbReference>
<name>A0ABR9ZJN3_9CORY</name>
<organism evidence="3 4">
    <name type="scientific">Corynebacterium suicordis DSM 45110</name>
    <dbReference type="NCBI Taxonomy" id="1121369"/>
    <lineage>
        <taxon>Bacteria</taxon>
        <taxon>Bacillati</taxon>
        <taxon>Actinomycetota</taxon>
        <taxon>Actinomycetes</taxon>
        <taxon>Mycobacteriales</taxon>
        <taxon>Corynebacteriaceae</taxon>
        <taxon>Corynebacterium</taxon>
    </lineage>
</organism>
<feature type="compositionally biased region" description="Basic and acidic residues" evidence="1">
    <location>
        <begin position="119"/>
        <end position="131"/>
    </location>
</feature>
<evidence type="ECO:0000256" key="1">
    <source>
        <dbReference type="SAM" id="MobiDB-lite"/>
    </source>
</evidence>
<dbReference type="EMBL" id="JADKMY010000001">
    <property type="protein sequence ID" value="MBF4553164.1"/>
    <property type="molecule type" value="Genomic_DNA"/>
</dbReference>
<keyword evidence="4" id="KW-1185">Reference proteome</keyword>
<keyword evidence="2" id="KW-0812">Transmembrane</keyword>
<keyword evidence="2" id="KW-0472">Membrane</keyword>
<gene>
    <name evidence="3" type="ORF">IRY30_03575</name>
</gene>
<dbReference type="Proteomes" id="UP000635902">
    <property type="component" value="Unassembled WGS sequence"/>
</dbReference>
<protein>
    <recommendedName>
        <fullName evidence="5">Secreted protein</fullName>
    </recommendedName>
</protein>
<accession>A0ABR9ZJN3</accession>
<keyword evidence="2" id="KW-1133">Transmembrane helix</keyword>
<sequence>MNTATFIIAQQQVHEGPMGPEFGKAAPIGLFVILGLLVVVLTLGFLMNKRIRRMERRRAFADARGIDLFDKEKLEAAMAAEGYDETARDGVMFARTEVPKTSDRFEPVSGITTGPAAIDAEKQRKQHPEER</sequence>
<evidence type="ECO:0000313" key="4">
    <source>
        <dbReference type="Proteomes" id="UP000635902"/>
    </source>
</evidence>
<feature type="region of interest" description="Disordered" evidence="1">
    <location>
        <begin position="103"/>
        <end position="131"/>
    </location>
</feature>
<evidence type="ECO:0008006" key="5">
    <source>
        <dbReference type="Google" id="ProtNLM"/>
    </source>
</evidence>
<reference evidence="3 4" key="1">
    <citation type="submission" date="2020-10" db="EMBL/GenBank/DDBJ databases">
        <title>Novel species in genus Corynebacterium.</title>
        <authorList>
            <person name="Zhang G."/>
        </authorList>
    </citation>
    <scope>NUCLEOTIDE SEQUENCE [LARGE SCALE GENOMIC DNA]</scope>
    <source>
        <strain evidence="3 4">DSM 45110</strain>
    </source>
</reference>
<proteinExistence type="predicted"/>
<evidence type="ECO:0000256" key="2">
    <source>
        <dbReference type="SAM" id="Phobius"/>
    </source>
</evidence>
<evidence type="ECO:0000313" key="3">
    <source>
        <dbReference type="EMBL" id="MBF4553164.1"/>
    </source>
</evidence>
<feature type="transmembrane region" description="Helical" evidence="2">
    <location>
        <begin position="28"/>
        <end position="48"/>
    </location>
</feature>
<comment type="caution">
    <text evidence="3">The sequence shown here is derived from an EMBL/GenBank/DDBJ whole genome shotgun (WGS) entry which is preliminary data.</text>
</comment>